<sequence>MARDKNIPLPVTEKQGRGRPRKPDAMTNAQRQAAFRARRKAAGKARHGIGKGA</sequence>
<dbReference type="EMBL" id="CADIKH010000205">
    <property type="protein sequence ID" value="CAB3774930.1"/>
    <property type="molecule type" value="Genomic_DNA"/>
</dbReference>
<evidence type="ECO:0000313" key="3">
    <source>
        <dbReference type="Proteomes" id="UP000494363"/>
    </source>
</evidence>
<evidence type="ECO:0000313" key="2">
    <source>
        <dbReference type="EMBL" id="CAB3774930.1"/>
    </source>
</evidence>
<evidence type="ECO:0000256" key="1">
    <source>
        <dbReference type="SAM" id="MobiDB-lite"/>
    </source>
</evidence>
<feature type="region of interest" description="Disordered" evidence="1">
    <location>
        <begin position="1"/>
        <end position="34"/>
    </location>
</feature>
<gene>
    <name evidence="2" type="ORF">LMG29542_08312</name>
</gene>
<dbReference type="Proteomes" id="UP000494363">
    <property type="component" value="Unassembled WGS sequence"/>
</dbReference>
<accession>A0A6J5F7W4</accession>
<protein>
    <submittedName>
        <fullName evidence="2">Uncharacterized protein</fullName>
    </submittedName>
</protein>
<name>A0A6J5F7W4_9BURK</name>
<dbReference type="AlphaFoldDB" id="A0A6J5F7W4"/>
<reference evidence="2 3" key="1">
    <citation type="submission" date="2020-04" db="EMBL/GenBank/DDBJ databases">
        <authorList>
            <person name="De Canck E."/>
        </authorList>
    </citation>
    <scope>NUCLEOTIDE SEQUENCE [LARGE SCALE GENOMIC DNA]</scope>
    <source>
        <strain evidence="2 3">LMG 29542</strain>
    </source>
</reference>
<proteinExistence type="predicted"/>
<dbReference type="RefSeq" id="WP_246356356.1">
    <property type="nucleotide sequence ID" value="NZ_CADIKH010000205.1"/>
</dbReference>
<organism evidence="2 3">
    <name type="scientific">Paraburkholderia humisilvae</name>
    <dbReference type="NCBI Taxonomy" id="627669"/>
    <lineage>
        <taxon>Bacteria</taxon>
        <taxon>Pseudomonadati</taxon>
        <taxon>Pseudomonadota</taxon>
        <taxon>Betaproteobacteria</taxon>
        <taxon>Burkholderiales</taxon>
        <taxon>Burkholderiaceae</taxon>
        <taxon>Paraburkholderia</taxon>
    </lineage>
</organism>
<keyword evidence="3" id="KW-1185">Reference proteome</keyword>